<protein>
    <recommendedName>
        <fullName evidence="7 8">Polyphosphate kinase</fullName>
        <ecNumber evidence="7 8">2.7.4.1</ecNumber>
    </recommendedName>
    <alternativeName>
        <fullName evidence="7">ATP-polyphosphate phosphotransferase</fullName>
    </alternativeName>
    <alternativeName>
        <fullName evidence="7">Polyphosphoric acid kinase</fullName>
    </alternativeName>
</protein>
<dbReference type="GO" id="GO:0006799">
    <property type="term" value="P:polyphosphate biosynthetic process"/>
    <property type="evidence" value="ECO:0007669"/>
    <property type="project" value="UniProtKB-UniRule"/>
</dbReference>
<keyword evidence="11" id="KW-1185">Reference proteome</keyword>
<dbReference type="Pfam" id="PF13090">
    <property type="entry name" value="PP_kinase_C"/>
    <property type="match status" value="1"/>
</dbReference>
<dbReference type="AlphaFoldDB" id="A0A4R6TNJ6"/>
<organism evidence="10 11">
    <name type="scientific">Zeaxanthinibacter enoshimensis</name>
    <dbReference type="NCBI Taxonomy" id="392009"/>
    <lineage>
        <taxon>Bacteria</taxon>
        <taxon>Pseudomonadati</taxon>
        <taxon>Bacteroidota</taxon>
        <taxon>Flavobacteriia</taxon>
        <taxon>Flavobacteriales</taxon>
        <taxon>Flavobacteriaceae</taxon>
        <taxon>Zeaxanthinibacter</taxon>
    </lineage>
</organism>
<dbReference type="InterPro" id="IPR041108">
    <property type="entry name" value="PP_kinase_C_1"/>
</dbReference>
<evidence type="ECO:0000256" key="1">
    <source>
        <dbReference type="ARBA" id="ARBA00022553"/>
    </source>
</evidence>
<feature type="binding site" evidence="7">
    <location>
        <position position="453"/>
    </location>
    <ligand>
        <name>ATP</name>
        <dbReference type="ChEBI" id="CHEBI:30616"/>
    </ligand>
</feature>
<dbReference type="PIRSF" id="PIRSF015589">
    <property type="entry name" value="PP_kinase"/>
    <property type="match status" value="1"/>
</dbReference>
<proteinExistence type="inferred from homology"/>
<dbReference type="Gene3D" id="3.30.870.10">
    <property type="entry name" value="Endonuclease Chain A"/>
    <property type="match status" value="2"/>
</dbReference>
<evidence type="ECO:0000313" key="10">
    <source>
        <dbReference type="EMBL" id="TDQ31339.1"/>
    </source>
</evidence>
<dbReference type="SUPFAM" id="SSF56024">
    <property type="entry name" value="Phospholipase D/nuclease"/>
    <property type="match status" value="2"/>
</dbReference>
<evidence type="ECO:0000256" key="6">
    <source>
        <dbReference type="ARBA" id="ARBA00022842"/>
    </source>
</evidence>
<dbReference type="PANTHER" id="PTHR30218:SF0">
    <property type="entry name" value="POLYPHOSPHATE KINASE"/>
    <property type="match status" value="1"/>
</dbReference>
<accession>A0A4R6TNJ6</accession>
<feature type="domain" description="PLD phosphodiesterase" evidence="9">
    <location>
        <begin position="415"/>
        <end position="449"/>
    </location>
</feature>
<feature type="binding site" evidence="7">
    <location>
        <position position="549"/>
    </location>
    <ligand>
        <name>ATP</name>
        <dbReference type="ChEBI" id="CHEBI:30616"/>
    </ligand>
</feature>
<dbReference type="PROSITE" id="PS50035">
    <property type="entry name" value="PLD"/>
    <property type="match status" value="1"/>
</dbReference>
<gene>
    <name evidence="7" type="primary">ppk</name>
    <name evidence="10" type="ORF">CLV82_2047</name>
</gene>
<dbReference type="NCBIfam" id="TIGR03705">
    <property type="entry name" value="poly_P_kin"/>
    <property type="match status" value="1"/>
</dbReference>
<dbReference type="InterPro" id="IPR036830">
    <property type="entry name" value="PP_kinase_middle_dom_sf"/>
</dbReference>
<dbReference type="InterPro" id="IPR025198">
    <property type="entry name" value="PPK_N_dom"/>
</dbReference>
<name>A0A4R6TNJ6_9FLAO</name>
<reference evidence="10 11" key="1">
    <citation type="submission" date="2019-03" db="EMBL/GenBank/DDBJ databases">
        <title>Genomic Encyclopedia of Archaeal and Bacterial Type Strains, Phase II (KMG-II): from individual species to whole genera.</title>
        <authorList>
            <person name="Goeker M."/>
        </authorList>
    </citation>
    <scope>NUCLEOTIDE SEQUENCE [LARGE SCALE GENOMIC DNA]</scope>
    <source>
        <strain evidence="10 11">DSM 18435</strain>
    </source>
</reference>
<dbReference type="Pfam" id="PF17941">
    <property type="entry name" value="PP_kinase_C_1"/>
    <property type="match status" value="1"/>
</dbReference>
<feature type="binding site" evidence="7">
    <location>
        <position position="360"/>
    </location>
    <ligand>
        <name>Mg(2+)</name>
        <dbReference type="ChEBI" id="CHEBI:18420"/>
    </ligand>
</feature>
<dbReference type="RefSeq" id="WP_243744188.1">
    <property type="nucleotide sequence ID" value="NZ_SNYI01000002.1"/>
</dbReference>
<dbReference type="Gene3D" id="3.30.1840.10">
    <property type="entry name" value="Polyphosphate kinase middle domain"/>
    <property type="match status" value="1"/>
</dbReference>
<dbReference type="InterPro" id="IPR001736">
    <property type="entry name" value="PLipase_D/transphosphatidylase"/>
</dbReference>
<evidence type="ECO:0000256" key="4">
    <source>
        <dbReference type="ARBA" id="ARBA00022777"/>
    </source>
</evidence>
<evidence type="ECO:0000259" key="9">
    <source>
        <dbReference type="PROSITE" id="PS50035"/>
    </source>
</evidence>
<dbReference type="Gene3D" id="1.20.58.310">
    <property type="entry name" value="Polyphosphate kinase N-terminal domain"/>
    <property type="match status" value="1"/>
</dbReference>
<evidence type="ECO:0000256" key="8">
    <source>
        <dbReference type="RuleBase" id="RU003800"/>
    </source>
</evidence>
<keyword evidence="7" id="KW-0479">Metal-binding</keyword>
<dbReference type="GO" id="GO:0009358">
    <property type="term" value="C:polyphosphate kinase complex"/>
    <property type="evidence" value="ECO:0007669"/>
    <property type="project" value="InterPro"/>
</dbReference>
<evidence type="ECO:0000256" key="5">
    <source>
        <dbReference type="ARBA" id="ARBA00022840"/>
    </source>
</evidence>
<dbReference type="Pfam" id="PF02503">
    <property type="entry name" value="PP_kinase"/>
    <property type="match status" value="1"/>
</dbReference>
<evidence type="ECO:0000256" key="3">
    <source>
        <dbReference type="ARBA" id="ARBA00022741"/>
    </source>
</evidence>
<keyword evidence="2 7" id="KW-0808">Transferase</keyword>
<dbReference type="InterPro" id="IPR003414">
    <property type="entry name" value="PP_kinase"/>
</dbReference>
<dbReference type="PANTHER" id="PTHR30218">
    <property type="entry name" value="POLYPHOSPHATE KINASE"/>
    <property type="match status" value="1"/>
</dbReference>
<keyword evidence="6 7" id="KW-0460">Magnesium</keyword>
<comment type="catalytic activity">
    <reaction evidence="7 8">
        <text>[phosphate](n) + ATP = [phosphate](n+1) + ADP</text>
        <dbReference type="Rhea" id="RHEA:19573"/>
        <dbReference type="Rhea" id="RHEA-COMP:9859"/>
        <dbReference type="Rhea" id="RHEA-COMP:14280"/>
        <dbReference type="ChEBI" id="CHEBI:16838"/>
        <dbReference type="ChEBI" id="CHEBI:30616"/>
        <dbReference type="ChEBI" id="CHEBI:456216"/>
        <dbReference type="EC" id="2.7.4.1"/>
    </reaction>
</comment>
<evidence type="ECO:0000256" key="7">
    <source>
        <dbReference type="HAMAP-Rule" id="MF_00347"/>
    </source>
</evidence>
<dbReference type="Proteomes" id="UP000295468">
    <property type="component" value="Unassembled WGS sequence"/>
</dbReference>
<dbReference type="EC" id="2.7.4.1" evidence="7 8"/>
<keyword evidence="4 7" id="KW-0418">Kinase</keyword>
<feature type="binding site" evidence="7">
    <location>
        <position position="580"/>
    </location>
    <ligand>
        <name>ATP</name>
        <dbReference type="ChEBI" id="CHEBI:30616"/>
    </ligand>
</feature>
<comment type="caution">
    <text evidence="10">The sequence shown here is derived from an EMBL/GenBank/DDBJ whole genome shotgun (WGS) entry which is preliminary data.</text>
</comment>
<dbReference type="EMBL" id="SNYI01000002">
    <property type="protein sequence ID" value="TDQ31339.1"/>
    <property type="molecule type" value="Genomic_DNA"/>
</dbReference>
<dbReference type="Pfam" id="PF13089">
    <property type="entry name" value="PP_kinase_N"/>
    <property type="match status" value="1"/>
</dbReference>
<keyword evidence="5 7" id="KW-0067">ATP-binding</keyword>
<dbReference type="SUPFAM" id="SSF143724">
    <property type="entry name" value="PHP14-like"/>
    <property type="match status" value="1"/>
</dbReference>
<comment type="function">
    <text evidence="7 8">Catalyzes the reversible transfer of the terminal phosphate of ATP to form a long-chain polyphosphate (polyP).</text>
</comment>
<evidence type="ECO:0000256" key="2">
    <source>
        <dbReference type="ARBA" id="ARBA00022679"/>
    </source>
</evidence>
<evidence type="ECO:0000313" key="11">
    <source>
        <dbReference type="Proteomes" id="UP000295468"/>
    </source>
</evidence>
<keyword evidence="3 7" id="KW-0547">Nucleotide-binding</keyword>
<comment type="PTM">
    <text evidence="7 8">An intermediate of this reaction is the autophosphorylated ppk in which a phosphate is covalently linked to a histidine residue through a N-P bond.</text>
</comment>
<dbReference type="InterPro" id="IPR024953">
    <property type="entry name" value="PP_kinase_middle"/>
</dbReference>
<keyword evidence="1 7" id="KW-0597">Phosphoprotein</keyword>
<dbReference type="HAMAP" id="MF_00347">
    <property type="entry name" value="Polyphosphate_kinase"/>
    <property type="match status" value="1"/>
</dbReference>
<comment type="similarity">
    <text evidence="7 8">Belongs to the polyphosphate kinase 1 (PPK1) family.</text>
</comment>
<dbReference type="GO" id="GO:0005524">
    <property type="term" value="F:ATP binding"/>
    <property type="evidence" value="ECO:0007669"/>
    <property type="project" value="UniProtKB-KW"/>
</dbReference>
<dbReference type="InterPro" id="IPR025200">
    <property type="entry name" value="PPK_C_dom2"/>
</dbReference>
<dbReference type="InterPro" id="IPR036832">
    <property type="entry name" value="PPK_N_dom_sf"/>
</dbReference>
<sequence>MEKSYKHRDVNWLSFNERVLQEAENPATPLLERLKFLAIFSSNLDEYFRVRISQLRQLKKVDKKLRKKLMTRSNKTLKHILKEVHAQQCRFGEILQNIYRGLEDHGVYFETPQSCSAQQQEFLETFFSNEVMDDCEVLQEFTSEDLQNGKIYLLVAFEDGSFSLVLVPTDKHGRFIELPGERTHYIFLDDVLRCHLDKLFTGKTVKNAYSIKLSRDAELYLEDETSDTDLVERIYSSLDQRTSGQPTRLLYDESMPKKLCGSLMKELEISKIDMFPGGRYHNFSDFMDFSLSLEKPGLKYEEMPPLPHPELAGIKDYFAALKQKDYLTHYPYQDFSVLENFIRQASDDDKVTSLKISLYRIAKESTLTDALLKALKNGKEVIVFVEAKARFDEENNIFWGKTLEENGAKVIFSVPNIKVHAKIAMVEREEEGGLMRYGYIGTGNFNAQTSKIYCDHGLFTADKRITEDLSQVFLVLEKKLIIPKLKYLLASPYNTRSTFRELIENEIRNRQEGKRALVIAKMNSLEDKGMIDELYKALAQGVDIRLLVRGFCCLVPPTPEEGSSWGKLEITSIIDRYLEHGRIYYFYNDGDPKMYMGSADWMTRNLDKRIEVLTPILSPHIFKELKQVLDIQLADNVKARIIDREDTNTYVERAAGEKPVRSQYSIYEFLKSKLVVNQDI</sequence>
<dbReference type="NCBIfam" id="NF003917">
    <property type="entry name" value="PRK05443.1-1"/>
    <property type="match status" value="1"/>
</dbReference>
<dbReference type="SUPFAM" id="SSF140356">
    <property type="entry name" value="PPK N-terminal domain-like"/>
    <property type="match status" value="1"/>
</dbReference>
<feature type="binding site" evidence="7">
    <location>
        <position position="390"/>
    </location>
    <ligand>
        <name>Mg(2+)</name>
        <dbReference type="ChEBI" id="CHEBI:18420"/>
    </ligand>
</feature>
<dbReference type="GO" id="GO:0008976">
    <property type="term" value="F:polyphosphate kinase activity"/>
    <property type="evidence" value="ECO:0007669"/>
    <property type="project" value="UniProtKB-UniRule"/>
</dbReference>
<feature type="binding site" evidence="7">
    <location>
        <position position="43"/>
    </location>
    <ligand>
        <name>ATP</name>
        <dbReference type="ChEBI" id="CHEBI:30616"/>
    </ligand>
</feature>
<feature type="active site" description="Phosphohistidine intermediate" evidence="7">
    <location>
        <position position="420"/>
    </location>
</feature>
<dbReference type="GO" id="GO:0046872">
    <property type="term" value="F:metal ion binding"/>
    <property type="evidence" value="ECO:0007669"/>
    <property type="project" value="UniProtKB-KW"/>
</dbReference>
<comment type="cofactor">
    <cofactor evidence="7">
        <name>Mg(2+)</name>
        <dbReference type="ChEBI" id="CHEBI:18420"/>
    </cofactor>
</comment>